<dbReference type="AlphaFoldDB" id="A0A6P7HCN0"/>
<protein>
    <submittedName>
        <fullName evidence="1">Uncharacterized protein LOC114349181</fullName>
    </submittedName>
</protein>
<reference evidence="1" key="1">
    <citation type="submission" date="2025-08" db="UniProtKB">
        <authorList>
            <consortium name="RefSeq"/>
        </authorList>
    </citation>
    <scope>IDENTIFICATION</scope>
    <source>
        <tissue evidence="1">Whole insect</tissue>
    </source>
</reference>
<gene>
    <name evidence="1" type="primary">LOC114349181</name>
</gene>
<evidence type="ECO:0000313" key="1">
    <source>
        <dbReference type="RefSeq" id="XP_028155368.1"/>
    </source>
</evidence>
<name>A0A6P7HCN0_DIAVI</name>
<proteinExistence type="predicted"/>
<organism evidence="1">
    <name type="scientific">Diabrotica virgifera virgifera</name>
    <name type="common">western corn rootworm</name>
    <dbReference type="NCBI Taxonomy" id="50390"/>
    <lineage>
        <taxon>Eukaryota</taxon>
        <taxon>Metazoa</taxon>
        <taxon>Ecdysozoa</taxon>
        <taxon>Arthropoda</taxon>
        <taxon>Hexapoda</taxon>
        <taxon>Insecta</taxon>
        <taxon>Pterygota</taxon>
        <taxon>Neoptera</taxon>
        <taxon>Endopterygota</taxon>
        <taxon>Coleoptera</taxon>
        <taxon>Polyphaga</taxon>
        <taxon>Cucujiformia</taxon>
        <taxon>Chrysomeloidea</taxon>
        <taxon>Chrysomelidae</taxon>
        <taxon>Galerucinae</taxon>
        <taxon>Diabroticina</taxon>
        <taxon>Diabroticites</taxon>
        <taxon>Diabrotica</taxon>
    </lineage>
</organism>
<accession>A0A6P7HCN0</accession>
<sequence>MPLPFNPNHLKTEELAYELTIRGSTVPENVAERRKSLRGLLTEEKKTAPEYKLTPAFTQDVKDAKKTYQELKTLVEGFTGTSATPSYRTISDRFHHLSGRARRMAASDEKEEEIK</sequence>
<dbReference type="InParanoid" id="A0A6P7HCN0"/>
<dbReference type="RefSeq" id="XP_028155368.1">
    <property type="nucleotide sequence ID" value="XM_028299567.1"/>
</dbReference>